<name>F2JPW3_CELLD</name>
<dbReference type="AlphaFoldDB" id="F2JPW3"/>
<reference evidence="1 2" key="1">
    <citation type="journal article" date="2011" name="J. Bacteriol.">
        <title>Complete genome sequence of the cellulose-degrading bacterium Cellulosilyticum lentocellum.</title>
        <authorList>
            <consortium name="US DOE Joint Genome Institute"/>
            <person name="Miller D.A."/>
            <person name="Suen G."/>
            <person name="Bruce D."/>
            <person name="Copeland A."/>
            <person name="Cheng J.F."/>
            <person name="Detter C."/>
            <person name="Goodwin L.A."/>
            <person name="Han C.S."/>
            <person name="Hauser L.J."/>
            <person name="Land M.L."/>
            <person name="Lapidus A."/>
            <person name="Lucas S."/>
            <person name="Meincke L."/>
            <person name="Pitluck S."/>
            <person name="Tapia R."/>
            <person name="Teshima H."/>
            <person name="Woyke T."/>
            <person name="Fox B.G."/>
            <person name="Angert E.R."/>
            <person name="Currie C.R."/>
        </authorList>
    </citation>
    <scope>NUCLEOTIDE SEQUENCE [LARGE SCALE GENOMIC DNA]</scope>
    <source>
        <strain evidence="2">ATCC 49066 / DSM 5427 / NCIMB 11756 / RHM5</strain>
    </source>
</reference>
<accession>F2JPW3</accession>
<dbReference type="eggNOG" id="COG4908">
    <property type="taxonomic scope" value="Bacteria"/>
</dbReference>
<gene>
    <name evidence="1" type="ordered locus">Clole_3204</name>
</gene>
<evidence type="ECO:0000313" key="1">
    <source>
        <dbReference type="EMBL" id="ADZ84898.1"/>
    </source>
</evidence>
<dbReference type="RefSeq" id="WP_013658176.1">
    <property type="nucleotide sequence ID" value="NC_015275.1"/>
</dbReference>
<evidence type="ECO:0008006" key="3">
    <source>
        <dbReference type="Google" id="ProtNLM"/>
    </source>
</evidence>
<proteinExistence type="predicted"/>
<keyword evidence="2" id="KW-1185">Reference proteome</keyword>
<dbReference type="HOGENOM" id="CLU_031688_0_0_9"/>
<sequence length="428" mass="48948">MNETKTPAWRRLDNAAKIFPPTSNNQDTKVFRFACRLKEEVEPKLLQQALDKTMKSFPLYASIIRKGLFWYYFETSRLKPKVEEESKPPCSALYHEDTKNLLFEVTYYKKRINLEIYHALTDGVGALQFLKTIVRHYLVLKHKEVFKDYIPEIDYDASTAEKEADGFKAHFSKGKSAKNPSLGKAYKIRGERLEGDILKVVNGIVSVKAVLKEAHEYDTTLTVYLGAILIASIGKEMAIKDRKRPVVVSVPVNLRPYFKSASARNFFSVVHVPYYFGDKEPELTEIISYLKSFFEKELTTEKFQLRLNRLVALEHNYITRAIPLVLKKPTLRFAHHLSSNEVTTSFSNIGKVTMPKELEPYIDAFDVCVSTTKVQVCLCSYGDKLSISFTSPFISSQVQKHFFRTLTSRGIEVELSTNVMDNLGEISG</sequence>
<organism evidence="1 2">
    <name type="scientific">Cellulosilyticum lentocellum (strain ATCC 49066 / DSM 5427 / NCIMB 11756 / RHM5)</name>
    <name type="common">Clostridium lentocellum</name>
    <dbReference type="NCBI Taxonomy" id="642492"/>
    <lineage>
        <taxon>Bacteria</taxon>
        <taxon>Bacillati</taxon>
        <taxon>Bacillota</taxon>
        <taxon>Clostridia</taxon>
        <taxon>Lachnospirales</taxon>
        <taxon>Cellulosilyticaceae</taxon>
        <taxon>Cellulosilyticum</taxon>
    </lineage>
</organism>
<dbReference type="STRING" id="642492.Clole_3204"/>
<protein>
    <recommendedName>
        <fullName evidence="3">Alcohol acetyltransferase</fullName>
    </recommendedName>
</protein>
<dbReference type="Proteomes" id="UP000008467">
    <property type="component" value="Chromosome"/>
</dbReference>
<dbReference type="EMBL" id="CP002582">
    <property type="protein sequence ID" value="ADZ84898.1"/>
    <property type="molecule type" value="Genomic_DNA"/>
</dbReference>
<dbReference type="KEGG" id="cle:Clole_3204"/>
<evidence type="ECO:0000313" key="2">
    <source>
        <dbReference type="Proteomes" id="UP000008467"/>
    </source>
</evidence>